<dbReference type="Gene3D" id="2.120.10.80">
    <property type="entry name" value="Kelch-type beta propeller"/>
    <property type="match status" value="2"/>
</dbReference>
<dbReference type="InterPro" id="IPR011043">
    <property type="entry name" value="Gal_Oxase/kelch_b-propeller"/>
</dbReference>
<dbReference type="Pfam" id="PF24681">
    <property type="entry name" value="Kelch_KLHDC2_KLHL20_DRC7"/>
    <property type="match status" value="1"/>
</dbReference>
<evidence type="ECO:0000313" key="1">
    <source>
        <dbReference type="EMBL" id="KAK3771453.1"/>
    </source>
</evidence>
<dbReference type="InterPro" id="IPR042941">
    <property type="entry name" value="KLDC9"/>
</dbReference>
<dbReference type="EMBL" id="JAWDGP010003738">
    <property type="protein sequence ID" value="KAK3771453.1"/>
    <property type="molecule type" value="Genomic_DNA"/>
</dbReference>
<dbReference type="SUPFAM" id="SSF50965">
    <property type="entry name" value="Galactose oxidase, central domain"/>
    <property type="match status" value="1"/>
</dbReference>
<dbReference type="PANTHER" id="PTHR47196">
    <property type="entry name" value="KELCH DOMAIN-CONTAINING PROTEIN 9"/>
    <property type="match status" value="1"/>
</dbReference>
<keyword evidence="2" id="KW-1185">Reference proteome</keyword>
<dbReference type="SUPFAM" id="SSF117281">
    <property type="entry name" value="Kelch motif"/>
    <property type="match status" value="1"/>
</dbReference>
<dbReference type="Proteomes" id="UP001283361">
    <property type="component" value="Unassembled WGS sequence"/>
</dbReference>
<comment type="caution">
    <text evidence="1">The sequence shown here is derived from an EMBL/GenBank/DDBJ whole genome shotgun (WGS) entry which is preliminary data.</text>
</comment>
<proteinExistence type="predicted"/>
<name>A0AAE0ZLG9_9GAST</name>
<dbReference type="PANTHER" id="PTHR47196:SF1">
    <property type="entry name" value="KELCH DOMAIN-CONTAINING PROTEIN 9"/>
    <property type="match status" value="1"/>
</dbReference>
<gene>
    <name evidence="1" type="ORF">RRG08_011387</name>
</gene>
<sequence>MASTGKKEKLTHLPVSSRKLQPSTSISNAACVSLDWEVVVPLGPKAAFHVGVVIRGSIYIHGGILTVGSTQPTDQFYKLSLGSSTMWEKVRTPGSPARSNHSAVVVDDRYMLLVGGWDGRRRVPDLNVYDVQEDLWFPVKHTGFPDGAGLSSHTANILANGDIIIVGREGSLRIQRRHGNAYILSGSVQKREFVYKEYSREVTSRSGHTADVINNCIYIIGGRSDKLLEKANGFKSGSSSSCTILTDILDRIESSCQGAMSKLPCGRKNHITVVNDRSILVHGGETFDGKSREPVGEMFLIALQSPTYFYKIDATRVGRAGHVSLVMNNKVLLHGGFSGRSCVHSDLCQLKFVTK</sequence>
<dbReference type="InterPro" id="IPR015915">
    <property type="entry name" value="Kelch-typ_b-propeller"/>
</dbReference>
<organism evidence="1 2">
    <name type="scientific">Elysia crispata</name>
    <name type="common">lettuce slug</name>
    <dbReference type="NCBI Taxonomy" id="231223"/>
    <lineage>
        <taxon>Eukaryota</taxon>
        <taxon>Metazoa</taxon>
        <taxon>Spiralia</taxon>
        <taxon>Lophotrochozoa</taxon>
        <taxon>Mollusca</taxon>
        <taxon>Gastropoda</taxon>
        <taxon>Heterobranchia</taxon>
        <taxon>Euthyneura</taxon>
        <taxon>Panpulmonata</taxon>
        <taxon>Sacoglossa</taxon>
        <taxon>Placobranchoidea</taxon>
        <taxon>Plakobranchidae</taxon>
        <taxon>Elysia</taxon>
    </lineage>
</organism>
<dbReference type="GO" id="GO:0030332">
    <property type="term" value="F:cyclin binding"/>
    <property type="evidence" value="ECO:0007669"/>
    <property type="project" value="TreeGrafter"/>
</dbReference>
<dbReference type="AlphaFoldDB" id="A0AAE0ZLG9"/>
<accession>A0AAE0ZLG9</accession>
<evidence type="ECO:0000313" key="2">
    <source>
        <dbReference type="Proteomes" id="UP001283361"/>
    </source>
</evidence>
<reference evidence="1" key="1">
    <citation type="journal article" date="2023" name="G3 (Bethesda)">
        <title>A reference genome for the long-term kleptoplast-retaining sea slug Elysia crispata morphotype clarki.</title>
        <authorList>
            <person name="Eastman K.E."/>
            <person name="Pendleton A.L."/>
            <person name="Shaikh M.A."/>
            <person name="Suttiyut T."/>
            <person name="Ogas R."/>
            <person name="Tomko P."/>
            <person name="Gavelis G."/>
            <person name="Widhalm J.R."/>
            <person name="Wisecaver J.H."/>
        </authorList>
    </citation>
    <scope>NUCLEOTIDE SEQUENCE</scope>
    <source>
        <strain evidence="1">ECLA1</strain>
    </source>
</reference>
<protein>
    <submittedName>
        <fullName evidence="1">Uncharacterized protein</fullName>
    </submittedName>
</protein>